<comment type="caution">
    <text evidence="2">The sequence shown here is derived from an EMBL/GenBank/DDBJ whole genome shotgun (WGS) entry which is preliminary data.</text>
</comment>
<dbReference type="Proteomes" id="UP000324222">
    <property type="component" value="Unassembled WGS sequence"/>
</dbReference>
<name>A0A5B7HZL8_PORTR</name>
<feature type="compositionally biased region" description="Acidic residues" evidence="1">
    <location>
        <begin position="50"/>
        <end position="62"/>
    </location>
</feature>
<organism evidence="2 3">
    <name type="scientific">Portunus trituberculatus</name>
    <name type="common">Swimming crab</name>
    <name type="synonym">Neptunus trituberculatus</name>
    <dbReference type="NCBI Taxonomy" id="210409"/>
    <lineage>
        <taxon>Eukaryota</taxon>
        <taxon>Metazoa</taxon>
        <taxon>Ecdysozoa</taxon>
        <taxon>Arthropoda</taxon>
        <taxon>Crustacea</taxon>
        <taxon>Multicrustacea</taxon>
        <taxon>Malacostraca</taxon>
        <taxon>Eumalacostraca</taxon>
        <taxon>Eucarida</taxon>
        <taxon>Decapoda</taxon>
        <taxon>Pleocyemata</taxon>
        <taxon>Brachyura</taxon>
        <taxon>Eubrachyura</taxon>
        <taxon>Portunoidea</taxon>
        <taxon>Portunidae</taxon>
        <taxon>Portuninae</taxon>
        <taxon>Portunus</taxon>
    </lineage>
</organism>
<accession>A0A5B7HZL8</accession>
<feature type="region of interest" description="Disordered" evidence="1">
    <location>
        <begin position="27"/>
        <end position="63"/>
    </location>
</feature>
<evidence type="ECO:0000313" key="2">
    <source>
        <dbReference type="EMBL" id="MPC78521.1"/>
    </source>
</evidence>
<feature type="compositionally biased region" description="Basic and acidic residues" evidence="1">
    <location>
        <begin position="27"/>
        <end position="41"/>
    </location>
</feature>
<gene>
    <name evidence="2" type="ORF">E2C01_073009</name>
</gene>
<evidence type="ECO:0000256" key="1">
    <source>
        <dbReference type="SAM" id="MobiDB-lite"/>
    </source>
</evidence>
<proteinExistence type="predicted"/>
<dbReference type="AlphaFoldDB" id="A0A5B7HZL8"/>
<sequence length="76" mass="8307">MKLKTTAPYSAWQFGLELSLAGRGRERRVCGGGGKRVEGRAESGGGAIGQEEEEEEEEEEEQGVLVAEWFMGPIYS</sequence>
<dbReference type="EMBL" id="VSRR010048653">
    <property type="protein sequence ID" value="MPC78521.1"/>
    <property type="molecule type" value="Genomic_DNA"/>
</dbReference>
<keyword evidence="3" id="KW-1185">Reference proteome</keyword>
<evidence type="ECO:0000313" key="3">
    <source>
        <dbReference type="Proteomes" id="UP000324222"/>
    </source>
</evidence>
<protein>
    <submittedName>
        <fullName evidence="2">Uncharacterized protein</fullName>
    </submittedName>
</protein>
<reference evidence="2 3" key="1">
    <citation type="submission" date="2019-05" db="EMBL/GenBank/DDBJ databases">
        <title>Another draft genome of Portunus trituberculatus and its Hox gene families provides insights of decapod evolution.</title>
        <authorList>
            <person name="Jeong J.-H."/>
            <person name="Song I."/>
            <person name="Kim S."/>
            <person name="Choi T."/>
            <person name="Kim D."/>
            <person name="Ryu S."/>
            <person name="Kim W."/>
        </authorList>
    </citation>
    <scope>NUCLEOTIDE SEQUENCE [LARGE SCALE GENOMIC DNA]</scope>
    <source>
        <tissue evidence="2">Muscle</tissue>
    </source>
</reference>